<feature type="signal peptide" evidence="2">
    <location>
        <begin position="1"/>
        <end position="26"/>
    </location>
</feature>
<feature type="chain" id="PRO_5037716043" evidence="2">
    <location>
        <begin position="27"/>
        <end position="140"/>
    </location>
</feature>
<dbReference type="Proteomes" id="UP000807115">
    <property type="component" value="Chromosome 5"/>
</dbReference>
<comment type="caution">
    <text evidence="3">The sequence shown here is derived from an EMBL/GenBank/DDBJ whole genome shotgun (WGS) entry which is preliminary data.</text>
</comment>
<organism evidence="3 4">
    <name type="scientific">Sorghum bicolor</name>
    <name type="common">Sorghum</name>
    <name type="synonym">Sorghum vulgare</name>
    <dbReference type="NCBI Taxonomy" id="4558"/>
    <lineage>
        <taxon>Eukaryota</taxon>
        <taxon>Viridiplantae</taxon>
        <taxon>Streptophyta</taxon>
        <taxon>Embryophyta</taxon>
        <taxon>Tracheophyta</taxon>
        <taxon>Spermatophyta</taxon>
        <taxon>Magnoliopsida</taxon>
        <taxon>Liliopsida</taxon>
        <taxon>Poales</taxon>
        <taxon>Poaceae</taxon>
        <taxon>PACMAD clade</taxon>
        <taxon>Panicoideae</taxon>
        <taxon>Andropogonodae</taxon>
        <taxon>Andropogoneae</taxon>
        <taxon>Sorghinae</taxon>
        <taxon>Sorghum</taxon>
    </lineage>
</organism>
<dbReference type="AlphaFoldDB" id="A0A921QXR8"/>
<dbReference type="KEGG" id="sbi:8055011"/>
<dbReference type="Gramene" id="EES08520">
    <property type="protein sequence ID" value="EES08520"/>
    <property type="gene ID" value="SORBI_3005G122100"/>
</dbReference>
<evidence type="ECO:0000313" key="4">
    <source>
        <dbReference type="Proteomes" id="UP000807115"/>
    </source>
</evidence>
<evidence type="ECO:0000256" key="1">
    <source>
        <dbReference type="ARBA" id="ARBA00022729"/>
    </source>
</evidence>
<proteinExistence type="predicted"/>
<dbReference type="InterPro" id="IPR040361">
    <property type="entry name" value="TPD1"/>
</dbReference>
<name>A0A921QXR8_SORBI</name>
<reference evidence="3" key="1">
    <citation type="journal article" date="2019" name="BMC Genomics">
        <title>A new reference genome for Sorghum bicolor reveals high levels of sequence similarity between sweet and grain genotypes: implications for the genetics of sugar metabolism.</title>
        <authorList>
            <person name="Cooper E.A."/>
            <person name="Brenton Z.W."/>
            <person name="Flinn B.S."/>
            <person name="Jenkins J."/>
            <person name="Shu S."/>
            <person name="Flowers D."/>
            <person name="Luo F."/>
            <person name="Wang Y."/>
            <person name="Xia P."/>
            <person name="Barry K."/>
            <person name="Daum C."/>
            <person name="Lipzen A."/>
            <person name="Yoshinaga Y."/>
            <person name="Schmutz J."/>
            <person name="Saski C."/>
            <person name="Vermerris W."/>
            <person name="Kresovich S."/>
        </authorList>
    </citation>
    <scope>NUCLEOTIDE SEQUENCE</scope>
</reference>
<gene>
    <name evidence="3" type="ORF">BDA96_05G135200</name>
</gene>
<evidence type="ECO:0000256" key="2">
    <source>
        <dbReference type="SAM" id="SignalP"/>
    </source>
</evidence>
<dbReference type="OMA" id="NRCQCAV"/>
<protein>
    <submittedName>
        <fullName evidence="3">Uncharacterized protein</fullName>
    </submittedName>
</protein>
<dbReference type="PANTHER" id="PTHR33184:SF39">
    <property type="match status" value="1"/>
</dbReference>
<dbReference type="OrthoDB" id="603213at2759"/>
<keyword evidence="1 2" id="KW-0732">Signal</keyword>
<reference evidence="3" key="2">
    <citation type="submission" date="2020-10" db="EMBL/GenBank/DDBJ databases">
        <authorList>
            <person name="Cooper E.A."/>
            <person name="Brenton Z.W."/>
            <person name="Flinn B.S."/>
            <person name="Jenkins J."/>
            <person name="Shu S."/>
            <person name="Flowers D."/>
            <person name="Luo F."/>
            <person name="Wang Y."/>
            <person name="Xia P."/>
            <person name="Barry K."/>
            <person name="Daum C."/>
            <person name="Lipzen A."/>
            <person name="Yoshinaga Y."/>
            <person name="Schmutz J."/>
            <person name="Saski C."/>
            <person name="Vermerris W."/>
            <person name="Kresovich S."/>
        </authorList>
    </citation>
    <scope>NUCLEOTIDE SEQUENCE</scope>
</reference>
<evidence type="ECO:0000313" key="3">
    <source>
        <dbReference type="EMBL" id="KAG0529876.1"/>
    </source>
</evidence>
<dbReference type="PANTHER" id="PTHR33184">
    <property type="entry name" value="PROTEIN TAPETUM DETERMINANT 1-LIKE-RELATED"/>
    <property type="match status" value="1"/>
</dbReference>
<accession>A0A921QXR8</accession>
<dbReference type="Pfam" id="PF24068">
    <property type="entry name" value="TPD1_C"/>
    <property type="match status" value="1"/>
</dbReference>
<sequence>MASMAQSVNLLVHAFVLIVLVQGARSSEKCGQGAAGLEVLQTSNGDKAGVDTVFEVIVRNPCACAVRGVFLRCEGFTSSIPVDAKLFRREGNDYLVDDGGRIESGGEVRFRYAWERPFNITPAALQDDCHSGGGVHQFTV</sequence>
<dbReference type="EMBL" id="CM027684">
    <property type="protein sequence ID" value="KAG0529876.1"/>
    <property type="molecule type" value="Genomic_DNA"/>
</dbReference>